<feature type="binding site" evidence="3">
    <location>
        <begin position="244"/>
        <end position="252"/>
    </location>
    <ligand>
        <name>GTP</name>
        <dbReference type="ChEBI" id="CHEBI:37565"/>
    </ligand>
</feature>
<dbReference type="NCBIfam" id="TIGR00157">
    <property type="entry name" value="ribosome small subunit-dependent GTPase A"/>
    <property type="match status" value="1"/>
</dbReference>
<dbReference type="PANTHER" id="PTHR32120:SF11">
    <property type="entry name" value="SMALL RIBOSOMAL SUBUNIT BIOGENESIS GTPASE RSGA 1, MITOCHONDRIAL-RELATED"/>
    <property type="match status" value="1"/>
</dbReference>
<dbReference type="RefSeq" id="WP_239414274.1">
    <property type="nucleotide sequence ID" value="NZ_CWGJ01000001.1"/>
</dbReference>
<keyword evidence="2 3" id="KW-0342">GTP-binding</keyword>
<keyword evidence="3" id="KW-0479">Metal-binding</keyword>
<dbReference type="InterPro" id="IPR004881">
    <property type="entry name" value="Ribosome_biogen_GTPase_RsgA"/>
</dbReference>
<comment type="subunit">
    <text evidence="3">Monomer. Associates with 30S ribosomal subunit, binds 16S rRNA.</text>
</comment>
<dbReference type="Pfam" id="PF03193">
    <property type="entry name" value="RsgA_GTPase"/>
    <property type="match status" value="1"/>
</dbReference>
<keyword evidence="3" id="KW-0862">Zinc</keyword>
<dbReference type="Gene3D" id="3.40.50.300">
    <property type="entry name" value="P-loop containing nucleotide triphosphate hydrolases"/>
    <property type="match status" value="1"/>
</dbReference>
<dbReference type="GO" id="GO:0042274">
    <property type="term" value="P:ribosomal small subunit biogenesis"/>
    <property type="evidence" value="ECO:0007669"/>
    <property type="project" value="UniProtKB-UniRule"/>
</dbReference>
<dbReference type="PANTHER" id="PTHR32120">
    <property type="entry name" value="SMALL RIBOSOMAL SUBUNIT BIOGENESIS GTPASE RSGA"/>
    <property type="match status" value="1"/>
</dbReference>
<dbReference type="AlphaFoldDB" id="A0A0H5DMR0"/>
<organism evidence="7 8">
    <name type="scientific">Estrella lausannensis</name>
    <dbReference type="NCBI Taxonomy" id="483423"/>
    <lineage>
        <taxon>Bacteria</taxon>
        <taxon>Pseudomonadati</taxon>
        <taxon>Chlamydiota</taxon>
        <taxon>Chlamydiia</taxon>
        <taxon>Parachlamydiales</taxon>
        <taxon>Candidatus Criblamydiaceae</taxon>
        <taxon>Estrella</taxon>
    </lineage>
</organism>
<keyword evidence="3" id="KW-0690">Ribosome biogenesis</keyword>
<comment type="subcellular location">
    <subcellularLocation>
        <location evidence="3">Cytoplasm</location>
    </subcellularLocation>
</comment>
<keyword evidence="8" id="KW-1185">Reference proteome</keyword>
<dbReference type="PROSITE" id="PS51721">
    <property type="entry name" value="G_CP"/>
    <property type="match status" value="1"/>
</dbReference>
<keyword evidence="3" id="KW-0963">Cytoplasm</keyword>
<feature type="binding site" evidence="3">
    <location>
        <position position="338"/>
    </location>
    <ligand>
        <name>Zn(2+)</name>
        <dbReference type="ChEBI" id="CHEBI:29105"/>
    </ligand>
</feature>
<evidence type="ECO:0000259" key="6">
    <source>
        <dbReference type="PROSITE" id="PS51721"/>
    </source>
</evidence>
<sequence>MKQKDHDSYSEYESRFEDRARREMKEKRKILSQKDRSQHKKTDRDKRALKREEDQEKWSSLPLGRVLSIKPLSIVVDSQGKEYDCVLRGVLKQDSEKVKNLITIGDFVRFEPLTDKEGAIAFVENRKSVLSRADNLNRQKEQLIAANIDQVLITASACLPAIKPPLIDRYIIASMKGNMEPIVVINKVDLLEEEAAEEERWLVEEVLSSLGKAGIKTVKVSVKTGEGIDALKKLMEGKTSVFSGQSGVGKSSLINAVTGLDLLVGETVKKTKKGAHTTTSAHLVPLEGGGFCIDTPGIKSFGLWNLRKDEVQGYFSEIEEAGRMCYFPDCSHTHEEGCAVKEALENEAISFVRYQSYASLMESLEDEYKRR</sequence>
<gene>
    <name evidence="3 7" type="primary">rsgA</name>
    <name evidence="7" type="ORF">ELAC_0068</name>
</gene>
<evidence type="ECO:0000256" key="3">
    <source>
        <dbReference type="HAMAP-Rule" id="MF_01820"/>
    </source>
</evidence>
<feature type="region of interest" description="Disordered" evidence="4">
    <location>
        <begin position="1"/>
        <end position="54"/>
    </location>
</feature>
<feature type="domain" description="EngC GTPase" evidence="5">
    <location>
        <begin position="146"/>
        <end position="299"/>
    </location>
</feature>
<feature type="domain" description="CP-type G" evidence="6">
    <location>
        <begin position="137"/>
        <end position="301"/>
    </location>
</feature>
<feature type="binding site" evidence="3">
    <location>
        <begin position="186"/>
        <end position="189"/>
    </location>
    <ligand>
        <name>GTP</name>
        <dbReference type="ChEBI" id="CHEBI:37565"/>
    </ligand>
</feature>
<dbReference type="HAMAP" id="MF_01820">
    <property type="entry name" value="GTPase_RsgA"/>
    <property type="match status" value="1"/>
</dbReference>
<feature type="binding site" evidence="3">
    <location>
        <position position="330"/>
    </location>
    <ligand>
        <name>Zn(2+)</name>
        <dbReference type="ChEBI" id="CHEBI:29105"/>
    </ligand>
</feature>
<dbReference type="EC" id="3.6.1.-" evidence="3"/>
<dbReference type="InterPro" id="IPR010914">
    <property type="entry name" value="RsgA_GTPase_dom"/>
</dbReference>
<evidence type="ECO:0000313" key="7">
    <source>
        <dbReference type="EMBL" id="CRX37431.1"/>
    </source>
</evidence>
<dbReference type="SUPFAM" id="SSF52540">
    <property type="entry name" value="P-loop containing nucleoside triphosphate hydrolases"/>
    <property type="match status" value="1"/>
</dbReference>
<protein>
    <recommendedName>
        <fullName evidence="3">Small ribosomal subunit biogenesis GTPase RsgA</fullName>
        <ecNumber evidence="3">3.6.1.-</ecNumber>
    </recommendedName>
</protein>
<evidence type="ECO:0000313" key="8">
    <source>
        <dbReference type="Proteomes" id="UP000220251"/>
    </source>
</evidence>
<evidence type="ECO:0000256" key="2">
    <source>
        <dbReference type="ARBA" id="ARBA00023134"/>
    </source>
</evidence>
<proteinExistence type="inferred from homology"/>
<keyword evidence="3" id="KW-0699">rRNA-binding</keyword>
<dbReference type="GO" id="GO:0005737">
    <property type="term" value="C:cytoplasm"/>
    <property type="evidence" value="ECO:0007669"/>
    <property type="project" value="UniProtKB-SubCell"/>
</dbReference>
<evidence type="ECO:0000259" key="5">
    <source>
        <dbReference type="PROSITE" id="PS50936"/>
    </source>
</evidence>
<dbReference type="GO" id="GO:0003924">
    <property type="term" value="F:GTPase activity"/>
    <property type="evidence" value="ECO:0007669"/>
    <property type="project" value="UniProtKB-UniRule"/>
</dbReference>
<comment type="function">
    <text evidence="3">One of several proteins that assist in the late maturation steps of the functional core of the 30S ribosomal subunit. Helps release RbfA from mature subunits. May play a role in the assembly of ribosomal proteins into the subunit. Circularly permuted GTPase that catalyzes slow GTP hydrolysis, GTPase activity is stimulated by the 30S ribosomal subunit.</text>
</comment>
<dbReference type="Gene3D" id="1.10.40.50">
    <property type="entry name" value="Probable gtpase engc, domain 3"/>
    <property type="match status" value="1"/>
</dbReference>
<dbReference type="InterPro" id="IPR012340">
    <property type="entry name" value="NA-bd_OB-fold"/>
</dbReference>
<feature type="compositionally biased region" description="Basic and acidic residues" evidence="4">
    <location>
        <begin position="1"/>
        <end position="26"/>
    </location>
</feature>
<dbReference type="GO" id="GO:0046872">
    <property type="term" value="F:metal ion binding"/>
    <property type="evidence" value="ECO:0007669"/>
    <property type="project" value="UniProtKB-KW"/>
</dbReference>
<evidence type="ECO:0000256" key="4">
    <source>
        <dbReference type="SAM" id="MobiDB-lite"/>
    </source>
</evidence>
<name>A0A0H5DMR0_9BACT</name>
<comment type="similarity">
    <text evidence="3">Belongs to the TRAFAC class YlqF/YawG GTPase family. RsgA subfamily.</text>
</comment>
<keyword evidence="3 7" id="KW-0378">Hydrolase</keyword>
<dbReference type="Proteomes" id="UP000220251">
    <property type="component" value="Unassembled WGS sequence"/>
</dbReference>
<dbReference type="InterPro" id="IPR027417">
    <property type="entry name" value="P-loop_NTPase"/>
</dbReference>
<feature type="compositionally biased region" description="Basic and acidic residues" evidence="4">
    <location>
        <begin position="32"/>
        <end position="54"/>
    </location>
</feature>
<dbReference type="GO" id="GO:0005525">
    <property type="term" value="F:GTP binding"/>
    <property type="evidence" value="ECO:0007669"/>
    <property type="project" value="UniProtKB-UniRule"/>
</dbReference>
<keyword evidence="1 3" id="KW-0547">Nucleotide-binding</keyword>
<dbReference type="EMBL" id="CWGJ01000001">
    <property type="protein sequence ID" value="CRX37431.1"/>
    <property type="molecule type" value="Genomic_DNA"/>
</dbReference>
<keyword evidence="3" id="KW-0694">RNA-binding</keyword>
<evidence type="ECO:0000256" key="1">
    <source>
        <dbReference type="ARBA" id="ARBA00022741"/>
    </source>
</evidence>
<reference evidence="8" key="1">
    <citation type="submission" date="2015-06" db="EMBL/GenBank/DDBJ databases">
        <authorList>
            <person name="Bertelli C."/>
        </authorList>
    </citation>
    <scope>NUCLEOTIDE SEQUENCE [LARGE SCALE GENOMIC DNA]</scope>
    <source>
        <strain evidence="8">CRIB-30</strain>
    </source>
</reference>
<feature type="binding site" evidence="3">
    <location>
        <position position="325"/>
    </location>
    <ligand>
        <name>Zn(2+)</name>
        <dbReference type="ChEBI" id="CHEBI:29105"/>
    </ligand>
</feature>
<dbReference type="GO" id="GO:0019843">
    <property type="term" value="F:rRNA binding"/>
    <property type="evidence" value="ECO:0007669"/>
    <property type="project" value="UniProtKB-KW"/>
</dbReference>
<dbReference type="CDD" id="cd01854">
    <property type="entry name" value="YjeQ_EngC"/>
    <property type="match status" value="1"/>
</dbReference>
<accession>A0A0H5DMR0</accession>
<dbReference type="PROSITE" id="PS50936">
    <property type="entry name" value="ENGC_GTPASE"/>
    <property type="match status" value="1"/>
</dbReference>
<comment type="cofactor">
    <cofactor evidence="3">
        <name>Zn(2+)</name>
        <dbReference type="ChEBI" id="CHEBI:29105"/>
    </cofactor>
    <text evidence="3">Binds 1 zinc ion per subunit.</text>
</comment>
<dbReference type="InterPro" id="IPR030378">
    <property type="entry name" value="G_CP_dom"/>
</dbReference>
<feature type="binding site" evidence="3">
    <location>
        <position position="332"/>
    </location>
    <ligand>
        <name>Zn(2+)</name>
        <dbReference type="ChEBI" id="CHEBI:29105"/>
    </ligand>
</feature>
<dbReference type="Gene3D" id="2.40.50.140">
    <property type="entry name" value="Nucleic acid-binding proteins"/>
    <property type="match status" value="1"/>
</dbReference>